<sequence length="290" mass="31776">MDPHRDLPSSTPRHSAEHLLATARGPQTSSAAEVELVGGTANRGLVVRVGDTVRRPLRASSTATHALLQHLESVGFKGAPAFLGVDSQGREVLSYLPGETVTAPYPSWSMTDAALESVAVLLRSYHQAVADFRPARLEWAEPVPAGYVTGLISHNDPNLDNVVFRDGVAVALIDFDLAGPGSALWDVATAVRLWAPLRPDADIHDVRRGQSLARLRRFANAYGLTDADRLRLVDAAADNHVWCMDYVRRGSEAGHPWFHQRWTTGEAELTDRTNHWFKQSEAALRQALLE</sequence>
<dbReference type="Gene3D" id="3.90.1200.10">
    <property type="match status" value="1"/>
</dbReference>
<dbReference type="SUPFAM" id="SSF56112">
    <property type="entry name" value="Protein kinase-like (PK-like)"/>
    <property type="match status" value="1"/>
</dbReference>
<evidence type="ECO:0000313" key="2">
    <source>
        <dbReference type="EMBL" id="TCC35524.1"/>
    </source>
</evidence>
<organism evidence="2 3">
    <name type="scientific">Kribbella speibonae</name>
    <dbReference type="NCBI Taxonomy" id="1572660"/>
    <lineage>
        <taxon>Bacteria</taxon>
        <taxon>Bacillati</taxon>
        <taxon>Actinomycetota</taxon>
        <taxon>Actinomycetes</taxon>
        <taxon>Propionibacteriales</taxon>
        <taxon>Kribbellaceae</taxon>
        <taxon>Kribbella</taxon>
    </lineage>
</organism>
<comment type="caution">
    <text evidence="2">The sequence shown here is derived from an EMBL/GenBank/DDBJ whole genome shotgun (WGS) entry which is preliminary data.</text>
</comment>
<dbReference type="AlphaFoldDB" id="A0A4R0ISU9"/>
<keyword evidence="2" id="KW-0808">Transferase</keyword>
<proteinExistence type="predicted"/>
<reference evidence="2 3" key="1">
    <citation type="submission" date="2019-02" db="EMBL/GenBank/DDBJ databases">
        <title>Kribbella capetownensis sp. nov. and Kribbella speibonae sp. nov., isolated from soil.</title>
        <authorList>
            <person name="Curtis S.M."/>
            <person name="Norton I."/>
            <person name="Everest G.J."/>
            <person name="Meyers P.R."/>
        </authorList>
    </citation>
    <scope>NUCLEOTIDE SEQUENCE [LARGE SCALE GENOMIC DNA]</scope>
    <source>
        <strain evidence="2 3">YM55</strain>
    </source>
</reference>
<feature type="domain" description="Aminoglycoside phosphotransferase" evidence="1">
    <location>
        <begin position="152"/>
        <end position="211"/>
    </location>
</feature>
<accession>A0A4R0ISU9</accession>
<dbReference type="RefSeq" id="WP_131497633.1">
    <property type="nucleotide sequence ID" value="NZ_SJKC01000003.1"/>
</dbReference>
<name>A0A4R0ISU9_9ACTN</name>
<dbReference type="InterPro" id="IPR011009">
    <property type="entry name" value="Kinase-like_dom_sf"/>
</dbReference>
<protein>
    <submittedName>
        <fullName evidence="2">Aminoglycoside phosphotransferase</fullName>
    </submittedName>
</protein>
<dbReference type="Pfam" id="PF01636">
    <property type="entry name" value="APH"/>
    <property type="match status" value="1"/>
</dbReference>
<dbReference type="Proteomes" id="UP000294225">
    <property type="component" value="Unassembled WGS sequence"/>
</dbReference>
<dbReference type="InterPro" id="IPR002575">
    <property type="entry name" value="Aminoglycoside_PTrfase"/>
</dbReference>
<evidence type="ECO:0000313" key="3">
    <source>
        <dbReference type="Proteomes" id="UP000294225"/>
    </source>
</evidence>
<evidence type="ECO:0000259" key="1">
    <source>
        <dbReference type="Pfam" id="PF01636"/>
    </source>
</evidence>
<dbReference type="EMBL" id="SJKC01000003">
    <property type="protein sequence ID" value="TCC35524.1"/>
    <property type="molecule type" value="Genomic_DNA"/>
</dbReference>
<gene>
    <name evidence="2" type="ORF">E0H92_22525</name>
</gene>
<dbReference type="GO" id="GO:0016740">
    <property type="term" value="F:transferase activity"/>
    <property type="evidence" value="ECO:0007669"/>
    <property type="project" value="UniProtKB-KW"/>
</dbReference>